<gene>
    <name evidence="9" type="ORF">Sjap_010836</name>
</gene>
<evidence type="ECO:0000256" key="3">
    <source>
        <dbReference type="ARBA" id="ARBA00047418"/>
    </source>
</evidence>
<comment type="catalytic activity">
    <reaction evidence="4">
        <text>a 5'-end (N(7)-methyl 5'-triphosphoguanosine)-ribonucleoside in snoRNA + S-adenosyl-L-methionine = a 5'-end (N(2),N(7)-dimethyl 5'-triphosphoguanosine)-ribonucleoside in snoRNA + S-adenosyl-L-homocysteine + H(+)</text>
        <dbReference type="Rhea" id="RHEA:78475"/>
        <dbReference type="Rhea" id="RHEA-COMP:19086"/>
        <dbReference type="Rhea" id="RHEA-COMP:19088"/>
        <dbReference type="ChEBI" id="CHEBI:15378"/>
        <dbReference type="ChEBI" id="CHEBI:57856"/>
        <dbReference type="ChEBI" id="CHEBI:59789"/>
        <dbReference type="ChEBI" id="CHEBI:156461"/>
        <dbReference type="ChEBI" id="CHEBI:172880"/>
    </reaction>
    <physiologicalReaction direction="left-to-right" evidence="4">
        <dbReference type="Rhea" id="RHEA:78476"/>
    </physiologicalReaction>
</comment>
<name>A0AAP0JA48_9MAGN</name>
<comment type="similarity">
    <text evidence="2">Belongs to the methyltransferase superfamily. Trimethylguanosine synthase family.</text>
</comment>
<evidence type="ECO:0000256" key="4">
    <source>
        <dbReference type="ARBA" id="ARBA00048740"/>
    </source>
</evidence>
<comment type="catalytic activity">
    <reaction evidence="5">
        <text>a 5'-end (N(2),N(7)-dimethyl 5'-triphosphoguanosine)-ribonucleoside in snRNA + S-adenosyl-L-methionine = a 5'-end (N(2),N(2),N(7)-trimethyl 5'-triphosphoguanosine)-ribonucleoside in snRNA + S-adenosyl-L-homocysteine + H(+)</text>
        <dbReference type="Rhea" id="RHEA:78479"/>
        <dbReference type="Rhea" id="RHEA-COMP:19087"/>
        <dbReference type="Rhea" id="RHEA-COMP:19089"/>
        <dbReference type="ChEBI" id="CHEBI:15378"/>
        <dbReference type="ChEBI" id="CHEBI:57856"/>
        <dbReference type="ChEBI" id="CHEBI:59789"/>
        <dbReference type="ChEBI" id="CHEBI:167623"/>
        <dbReference type="ChEBI" id="CHEBI:172880"/>
    </reaction>
    <physiologicalReaction direction="left-to-right" evidence="5">
        <dbReference type="Rhea" id="RHEA:78480"/>
    </physiologicalReaction>
</comment>
<dbReference type="InterPro" id="IPR019012">
    <property type="entry name" value="RNA_cap_Gua-N2-MeTrfase"/>
</dbReference>
<dbReference type="PANTHER" id="PTHR14741:SF41">
    <property type="entry name" value="TRIMETHYLGUANOSINE SYNTHASE"/>
    <property type="match status" value="1"/>
</dbReference>
<dbReference type="Gene3D" id="3.40.50.150">
    <property type="entry name" value="Vaccinia Virus protein VP39"/>
    <property type="match status" value="1"/>
</dbReference>
<proteinExistence type="inferred from homology"/>
<evidence type="ECO:0000256" key="2">
    <source>
        <dbReference type="ARBA" id="ARBA00025783"/>
    </source>
</evidence>
<evidence type="ECO:0000256" key="6">
    <source>
        <dbReference type="ARBA" id="ARBA00049075"/>
    </source>
</evidence>
<dbReference type="AlphaFoldDB" id="A0AAP0JA48"/>
<accession>A0AAP0JA48</accession>
<keyword evidence="10" id="KW-1185">Reference proteome</keyword>
<evidence type="ECO:0000259" key="8">
    <source>
        <dbReference type="PROSITE" id="PS50897"/>
    </source>
</evidence>
<dbReference type="InterPro" id="IPR029063">
    <property type="entry name" value="SAM-dependent_MTases_sf"/>
</dbReference>
<dbReference type="Proteomes" id="UP001417504">
    <property type="component" value="Unassembled WGS sequence"/>
</dbReference>
<evidence type="ECO:0000256" key="1">
    <source>
        <dbReference type="ARBA" id="ARBA00018517"/>
    </source>
</evidence>
<reference evidence="9 10" key="1">
    <citation type="submission" date="2024-01" db="EMBL/GenBank/DDBJ databases">
        <title>Genome assemblies of Stephania.</title>
        <authorList>
            <person name="Yang L."/>
        </authorList>
    </citation>
    <scope>NUCLEOTIDE SEQUENCE [LARGE SCALE GENOMIC DNA]</scope>
    <source>
        <strain evidence="9">QJT</strain>
        <tissue evidence="9">Leaf</tissue>
    </source>
</reference>
<feature type="domain" description="CTLH" evidence="8">
    <location>
        <begin position="2"/>
        <end position="51"/>
    </location>
</feature>
<organism evidence="9 10">
    <name type="scientific">Stephania japonica</name>
    <dbReference type="NCBI Taxonomy" id="461633"/>
    <lineage>
        <taxon>Eukaryota</taxon>
        <taxon>Viridiplantae</taxon>
        <taxon>Streptophyta</taxon>
        <taxon>Embryophyta</taxon>
        <taxon>Tracheophyta</taxon>
        <taxon>Spermatophyta</taxon>
        <taxon>Magnoliopsida</taxon>
        <taxon>Ranunculales</taxon>
        <taxon>Menispermaceae</taxon>
        <taxon>Menispermoideae</taxon>
        <taxon>Cissampelideae</taxon>
        <taxon>Stephania</taxon>
    </lineage>
</organism>
<evidence type="ECO:0000313" key="10">
    <source>
        <dbReference type="Proteomes" id="UP001417504"/>
    </source>
</evidence>
<sequence>MKELVSKGMAAEVVAEVNSVDPDFFVQNGVVLFQIKQIEFLKLASSGVHSGALRVASTYLGHLAASNPTLLKPLKETLVTLLRSNEDALANSTPLTILATSFQADVVFLSSPWGGPSYENVKKFTLDLLKPKDGYSIFQIARKITPNIIMFLPHNVDLCQVKELAWLSYPPLPLEIEANYVQNNLKGITAYFGNTARASRLR</sequence>
<evidence type="ECO:0000313" key="9">
    <source>
        <dbReference type="EMBL" id="KAK9130349.1"/>
    </source>
</evidence>
<protein>
    <recommendedName>
        <fullName evidence="1">Trimethylguanosine synthase</fullName>
    </recommendedName>
    <alternativeName>
        <fullName evidence="7">Cap-specific guanine-N(2) methyltransferase</fullName>
    </alternativeName>
</protein>
<comment type="catalytic activity">
    <reaction evidence="3">
        <text>a 5'-end (N(2),N(7)-dimethyl 5'-triphosphoguanosine)-ribonucleoside in snoRNA + S-adenosyl-L-methionine = a 5'-end (N(2),N(2),N(7)-trimethyl 5'-triphosphoguanosine)-ribonucleoside in snoRNA + S-adenosyl-L-homocysteine + H(+)</text>
        <dbReference type="Rhea" id="RHEA:78507"/>
        <dbReference type="Rhea" id="RHEA-COMP:19088"/>
        <dbReference type="Rhea" id="RHEA-COMP:19090"/>
        <dbReference type="ChEBI" id="CHEBI:15378"/>
        <dbReference type="ChEBI" id="CHEBI:57856"/>
        <dbReference type="ChEBI" id="CHEBI:59789"/>
        <dbReference type="ChEBI" id="CHEBI:167623"/>
        <dbReference type="ChEBI" id="CHEBI:172880"/>
    </reaction>
    <physiologicalReaction direction="left-to-right" evidence="3">
        <dbReference type="Rhea" id="RHEA:78508"/>
    </physiologicalReaction>
</comment>
<dbReference type="Pfam" id="PF09445">
    <property type="entry name" value="Methyltransf_15"/>
    <property type="match status" value="1"/>
</dbReference>
<comment type="catalytic activity">
    <reaction evidence="6">
        <text>a 5'-end (N(7)-methyl 5'-triphosphoguanosine)-ribonucleoside in snRNA + S-adenosyl-L-methionine = a 5'-end (N(2),N(7)-dimethyl 5'-triphosphoguanosine)-ribonucleoside in snRNA + S-adenosyl-L-homocysteine + H(+)</text>
        <dbReference type="Rhea" id="RHEA:78471"/>
        <dbReference type="Rhea" id="RHEA-COMP:19085"/>
        <dbReference type="Rhea" id="RHEA-COMP:19087"/>
        <dbReference type="ChEBI" id="CHEBI:15378"/>
        <dbReference type="ChEBI" id="CHEBI:57856"/>
        <dbReference type="ChEBI" id="CHEBI:59789"/>
        <dbReference type="ChEBI" id="CHEBI:156461"/>
        <dbReference type="ChEBI" id="CHEBI:172880"/>
    </reaction>
    <physiologicalReaction direction="left-to-right" evidence="6">
        <dbReference type="Rhea" id="RHEA:78472"/>
    </physiologicalReaction>
</comment>
<comment type="caution">
    <text evidence="9">The sequence shown here is derived from an EMBL/GenBank/DDBJ whole genome shotgun (WGS) entry which is preliminary data.</text>
</comment>
<evidence type="ECO:0000256" key="5">
    <source>
        <dbReference type="ARBA" id="ARBA00048763"/>
    </source>
</evidence>
<dbReference type="EMBL" id="JBBNAE010000004">
    <property type="protein sequence ID" value="KAK9130349.1"/>
    <property type="molecule type" value="Genomic_DNA"/>
</dbReference>
<dbReference type="GO" id="GO:0071164">
    <property type="term" value="F:RNA cap trimethylguanosine synthase activity"/>
    <property type="evidence" value="ECO:0007669"/>
    <property type="project" value="TreeGrafter"/>
</dbReference>
<dbReference type="InterPro" id="IPR006595">
    <property type="entry name" value="CTLH_C"/>
</dbReference>
<dbReference type="PANTHER" id="PTHR14741">
    <property type="entry name" value="S-ADENOSYLMETHIONINE-DEPENDENT METHYLTRANSFERASE RELATED"/>
    <property type="match status" value="1"/>
</dbReference>
<dbReference type="GO" id="GO:0005634">
    <property type="term" value="C:nucleus"/>
    <property type="evidence" value="ECO:0007669"/>
    <property type="project" value="TreeGrafter"/>
</dbReference>
<evidence type="ECO:0000256" key="7">
    <source>
        <dbReference type="ARBA" id="ARBA00049790"/>
    </source>
</evidence>
<dbReference type="PROSITE" id="PS50897">
    <property type="entry name" value="CTLH"/>
    <property type="match status" value="1"/>
</dbReference>